<evidence type="ECO:0000256" key="3">
    <source>
        <dbReference type="SAM" id="Coils"/>
    </source>
</evidence>
<sequence>MLFKKDRKTERSFFAEEGPDQTKRIRLNQHAEFKKQLAMVDLTDEDLWVLSRLKPLVTEHIETIVTRFYQNLEHENSLMEIIHDHSSVDRLKKTLTIHIQEMFSGVIDEAFLEKRIRIAHVHLRIGLLPKWYLGAFQDLLLSMLTIFENALSDEEYRRSVKAVTKILNIEQQIVLEAFEDEHARLRRLDEESKNDLHRQIKDTSGSLAALFAETTGAVQELVDKSSEIAETSRAGTKTAVSVEQKSIGGKKELEEQEQQLNQMGSSMTQIEQEIKKLEEIALQIEKIFGIVTGIAEQTNLLSLNASIESARAGEHGKGFAVVANEVRKLSDDTKKTVSTVSELVNNTNAQISIVTKHITDVNQLVNESKDKMSEINHLFDDIVSNMKTSKEQSGRIEGDLQAFLSGLQDVNAAVSQVAVSVDSLVELTKK</sequence>
<keyword evidence="1 2" id="KW-0807">Transducer</keyword>
<dbReference type="CDD" id="cd11386">
    <property type="entry name" value="MCP_signal"/>
    <property type="match status" value="1"/>
</dbReference>
<dbReference type="SMART" id="SM00283">
    <property type="entry name" value="MA"/>
    <property type="match status" value="1"/>
</dbReference>
<dbReference type="GO" id="GO:0016020">
    <property type="term" value="C:membrane"/>
    <property type="evidence" value="ECO:0007669"/>
    <property type="project" value="InterPro"/>
</dbReference>
<name>A0A7Z1B4L1_9BACI</name>
<dbReference type="InterPro" id="IPR004089">
    <property type="entry name" value="MCPsignal_dom"/>
</dbReference>
<dbReference type="GO" id="GO:0019825">
    <property type="term" value="F:oxygen binding"/>
    <property type="evidence" value="ECO:0007669"/>
    <property type="project" value="InterPro"/>
</dbReference>
<dbReference type="Pfam" id="PF11563">
    <property type="entry name" value="Protoglobin"/>
    <property type="match status" value="1"/>
</dbReference>
<dbReference type="PANTHER" id="PTHR32089:SF118">
    <property type="entry name" value="HEME-BASED AEROTACTIC TRANSDUCER HEMAT"/>
    <property type="match status" value="1"/>
</dbReference>
<evidence type="ECO:0000313" key="6">
    <source>
        <dbReference type="Proteomes" id="UP000185604"/>
    </source>
</evidence>
<dbReference type="SUPFAM" id="SSF46458">
    <property type="entry name" value="Globin-like"/>
    <property type="match status" value="1"/>
</dbReference>
<dbReference type="Gene3D" id="1.10.287.950">
    <property type="entry name" value="Methyl-accepting chemotaxis protein"/>
    <property type="match status" value="1"/>
</dbReference>
<dbReference type="PANTHER" id="PTHR32089">
    <property type="entry name" value="METHYL-ACCEPTING CHEMOTAXIS PROTEIN MCPB"/>
    <property type="match status" value="1"/>
</dbReference>
<gene>
    <name evidence="5" type="ORF">B4121_1727</name>
</gene>
<dbReference type="CDD" id="cd01068">
    <property type="entry name" value="globin_sensor"/>
    <property type="match status" value="1"/>
</dbReference>
<organism evidence="5 6">
    <name type="scientific">Bacillus paralicheniformis</name>
    <dbReference type="NCBI Taxonomy" id="1648923"/>
    <lineage>
        <taxon>Bacteria</taxon>
        <taxon>Bacillati</taxon>
        <taxon>Bacillota</taxon>
        <taxon>Bacilli</taxon>
        <taxon>Bacillales</taxon>
        <taxon>Bacillaceae</taxon>
        <taxon>Bacillus</taxon>
    </lineage>
</organism>
<dbReference type="InterPro" id="IPR044398">
    <property type="entry name" value="Globin-sensor_dom"/>
</dbReference>
<dbReference type="InterPro" id="IPR009050">
    <property type="entry name" value="Globin-like_sf"/>
</dbReference>
<proteinExistence type="predicted"/>
<feature type="domain" description="Methyl-accepting transducer" evidence="4">
    <location>
        <begin position="199"/>
        <end position="418"/>
    </location>
</feature>
<dbReference type="Proteomes" id="UP000185604">
    <property type="component" value="Unassembled WGS sequence"/>
</dbReference>
<dbReference type="InterPro" id="IPR039379">
    <property type="entry name" value="Protoglobin_sensor_dom"/>
</dbReference>
<dbReference type="AlphaFoldDB" id="A0A7Z1B4L1"/>
<keyword evidence="3" id="KW-0175">Coiled coil</keyword>
<dbReference type="Gene3D" id="1.10.490.10">
    <property type="entry name" value="Globins"/>
    <property type="match status" value="1"/>
</dbReference>
<reference evidence="5 6" key="1">
    <citation type="journal article" date="2016" name="Front. Microbiol.">
        <title>High-Level Heat Resistance of Spores of Bacillus amyloliquefaciens and Bacillus licheniformis Results from the Presence of a spoVA Operon in a Tn1546 Transposon.</title>
        <authorList>
            <person name="Berendsen E.M."/>
            <person name="Koning R.A."/>
            <person name="Boekhorst J."/>
            <person name="de Jong A."/>
            <person name="Kuipers O.P."/>
            <person name="Wells-Bennik M.H."/>
        </authorList>
    </citation>
    <scope>NUCLEOTIDE SEQUENCE [LARGE SCALE GENOMIC DNA]</scope>
    <source>
        <strain evidence="5 6">B4121</strain>
    </source>
</reference>
<dbReference type="EMBL" id="LKPO01000009">
    <property type="protein sequence ID" value="OLF94897.1"/>
    <property type="molecule type" value="Genomic_DNA"/>
</dbReference>
<protein>
    <submittedName>
        <fullName evidence="5">Methyl-accepting chemotaxis protein</fullName>
    </submittedName>
</protein>
<comment type="caution">
    <text evidence="5">The sequence shown here is derived from an EMBL/GenBank/DDBJ whole genome shotgun (WGS) entry which is preliminary data.</text>
</comment>
<accession>A0A7Z1B4L1</accession>
<evidence type="ECO:0000259" key="4">
    <source>
        <dbReference type="PROSITE" id="PS50111"/>
    </source>
</evidence>
<evidence type="ECO:0000256" key="1">
    <source>
        <dbReference type="ARBA" id="ARBA00023224"/>
    </source>
</evidence>
<dbReference type="PROSITE" id="PS50111">
    <property type="entry name" value="CHEMOTAXIS_TRANSDUC_2"/>
    <property type="match status" value="1"/>
</dbReference>
<dbReference type="SUPFAM" id="SSF58104">
    <property type="entry name" value="Methyl-accepting chemotaxis protein (MCP) signaling domain"/>
    <property type="match status" value="1"/>
</dbReference>
<dbReference type="InterPro" id="IPR012292">
    <property type="entry name" value="Globin/Proto"/>
</dbReference>
<dbReference type="Pfam" id="PF00015">
    <property type="entry name" value="MCPsignal"/>
    <property type="match status" value="1"/>
</dbReference>
<dbReference type="GO" id="GO:0007165">
    <property type="term" value="P:signal transduction"/>
    <property type="evidence" value="ECO:0007669"/>
    <property type="project" value="UniProtKB-KW"/>
</dbReference>
<dbReference type="GO" id="GO:0020037">
    <property type="term" value="F:heme binding"/>
    <property type="evidence" value="ECO:0007669"/>
    <property type="project" value="InterPro"/>
</dbReference>
<evidence type="ECO:0000256" key="2">
    <source>
        <dbReference type="PROSITE-ProRule" id="PRU00284"/>
    </source>
</evidence>
<evidence type="ECO:0000313" key="5">
    <source>
        <dbReference type="EMBL" id="OLF94897.1"/>
    </source>
</evidence>
<feature type="coiled-coil region" evidence="3">
    <location>
        <begin position="253"/>
        <end position="287"/>
    </location>
</feature>